<gene>
    <name evidence="1" type="ORF">GCM10009416_44230</name>
</gene>
<sequence>MDGSPNALLDRELLEMVLFLDLPRRHTKPMTPASMHRFGGFADAIAAPAGELDAVPGFGDAGVTALKVLEAVEAATAAVLGIVVHELLVVGRRRHAPIRREGLL</sequence>
<name>A0ABN1G0M6_9PROT</name>
<protein>
    <submittedName>
        <fullName evidence="1">Uncharacterized protein</fullName>
    </submittedName>
</protein>
<accession>A0ABN1G0M6</accession>
<evidence type="ECO:0000313" key="2">
    <source>
        <dbReference type="Proteomes" id="UP001501588"/>
    </source>
</evidence>
<comment type="caution">
    <text evidence="1">The sequence shown here is derived from an EMBL/GenBank/DDBJ whole genome shotgun (WGS) entry which is preliminary data.</text>
</comment>
<dbReference type="RefSeq" id="WP_343897593.1">
    <property type="nucleotide sequence ID" value="NZ_BAAAFZ010000078.1"/>
</dbReference>
<proteinExistence type="predicted"/>
<reference evidence="1 2" key="1">
    <citation type="journal article" date="2019" name="Int. J. Syst. Evol. Microbiol.">
        <title>The Global Catalogue of Microorganisms (GCM) 10K type strain sequencing project: providing services to taxonomists for standard genome sequencing and annotation.</title>
        <authorList>
            <consortium name="The Broad Institute Genomics Platform"/>
            <consortium name="The Broad Institute Genome Sequencing Center for Infectious Disease"/>
            <person name="Wu L."/>
            <person name="Ma J."/>
        </authorList>
    </citation>
    <scope>NUCLEOTIDE SEQUENCE [LARGE SCALE GENOMIC DNA]</scope>
    <source>
        <strain evidence="1 2">JCM 9933</strain>
    </source>
</reference>
<dbReference type="Proteomes" id="UP001501588">
    <property type="component" value="Unassembled WGS sequence"/>
</dbReference>
<dbReference type="EMBL" id="BAAAFZ010000078">
    <property type="protein sequence ID" value="GAA0601535.1"/>
    <property type="molecule type" value="Genomic_DNA"/>
</dbReference>
<keyword evidence="2" id="KW-1185">Reference proteome</keyword>
<organism evidence="1 2">
    <name type="scientific">Craurococcus roseus</name>
    <dbReference type="NCBI Taxonomy" id="77585"/>
    <lineage>
        <taxon>Bacteria</taxon>
        <taxon>Pseudomonadati</taxon>
        <taxon>Pseudomonadota</taxon>
        <taxon>Alphaproteobacteria</taxon>
        <taxon>Acetobacterales</taxon>
        <taxon>Acetobacteraceae</taxon>
        <taxon>Craurococcus</taxon>
    </lineage>
</organism>
<evidence type="ECO:0000313" key="1">
    <source>
        <dbReference type="EMBL" id="GAA0601535.1"/>
    </source>
</evidence>